<evidence type="ECO:0000256" key="4">
    <source>
        <dbReference type="ARBA" id="ARBA00022670"/>
    </source>
</evidence>
<evidence type="ECO:0000256" key="13">
    <source>
        <dbReference type="SAM" id="Phobius"/>
    </source>
</evidence>
<keyword evidence="7" id="KW-0378">Hydrolase</keyword>
<feature type="transmembrane region" description="Helical" evidence="13">
    <location>
        <begin position="16"/>
        <end position="42"/>
    </location>
</feature>
<keyword evidence="6" id="KW-0479">Metal-binding</keyword>
<dbReference type="Pfam" id="PF02163">
    <property type="entry name" value="Peptidase_M50"/>
    <property type="match status" value="2"/>
</dbReference>
<dbReference type="RefSeq" id="WP_013780645.1">
    <property type="nucleotide sequence ID" value="NC_015520.1"/>
</dbReference>
<keyword evidence="8" id="KW-0862">Zinc</keyword>
<dbReference type="KEGG" id="mas:Mahau_1017"/>
<reference evidence="15 16" key="2">
    <citation type="journal article" date="2011" name="Stand. Genomic Sci.">
        <title>Complete genome sequence of Mahella australiensis type strain (50-1 BON).</title>
        <authorList>
            <person name="Sikorski J."/>
            <person name="Teshima H."/>
            <person name="Nolan M."/>
            <person name="Lucas S."/>
            <person name="Hammon N."/>
            <person name="Deshpande S."/>
            <person name="Cheng J.F."/>
            <person name="Pitluck S."/>
            <person name="Liolios K."/>
            <person name="Pagani I."/>
            <person name="Ivanova N."/>
            <person name="Huntemann M."/>
            <person name="Mavromatis K."/>
            <person name="Ovchinikova G."/>
            <person name="Pati A."/>
            <person name="Tapia R."/>
            <person name="Han C."/>
            <person name="Goodwin L."/>
            <person name="Chen A."/>
            <person name="Palaniappan K."/>
            <person name="Land M."/>
            <person name="Hauser L."/>
            <person name="Ngatchou-Djao O.D."/>
            <person name="Rohde M."/>
            <person name="Pukall R."/>
            <person name="Spring S."/>
            <person name="Abt B."/>
            <person name="Goker M."/>
            <person name="Detter J.C."/>
            <person name="Woyke T."/>
            <person name="Bristow J."/>
            <person name="Markowitz V."/>
            <person name="Hugenholtz P."/>
            <person name="Eisen J.A."/>
            <person name="Kyrpides N.C."/>
            <person name="Klenk H.P."/>
            <person name="Lapidus A."/>
        </authorList>
    </citation>
    <scope>NUCLEOTIDE SEQUENCE [LARGE SCALE GENOMIC DNA]</scope>
    <source>
        <strain evidence="16">DSM 15567 / CIP 107919 / 50-1 BON</strain>
    </source>
</reference>
<sequence length="289" mass="31563">MKIGSFLGIDLILNRWLILLMIITALMGYVYHVAVLLAVIFIHEMSHAVTARAFGLYVSDVELMPFGGVAHVEALFEGDAKTELAVALAGPVANLIIISIITALNSYGMLNSDKWAYFISCNVILAVFNLLPGLPLDGGRILRALLSIPWGIKKATAAAVNTGRIIAAILCAIGVYILISGTFNPTFLVMGIFMFISLHHEKQKGTYIALRDITRKKETMMRSGTLPVVEIASVPSATIKDVMRHFISNKYNVVVVIDKDGRIKGYVGEIQIVNALMDYGPNVIMNKLI</sequence>
<dbReference type="GO" id="GO:0016020">
    <property type="term" value="C:membrane"/>
    <property type="evidence" value="ECO:0007669"/>
    <property type="project" value="UniProtKB-SubCell"/>
</dbReference>
<evidence type="ECO:0000259" key="14">
    <source>
        <dbReference type="PROSITE" id="PS51371"/>
    </source>
</evidence>
<keyword evidence="9 13" id="KW-1133">Transmembrane helix</keyword>
<evidence type="ECO:0000256" key="12">
    <source>
        <dbReference type="PROSITE-ProRule" id="PRU00703"/>
    </source>
</evidence>
<evidence type="ECO:0000313" key="16">
    <source>
        <dbReference type="Proteomes" id="UP000008457"/>
    </source>
</evidence>
<dbReference type="PROSITE" id="PS51371">
    <property type="entry name" value="CBS"/>
    <property type="match status" value="1"/>
</dbReference>
<comment type="cofactor">
    <cofactor evidence="1">
        <name>Zn(2+)</name>
        <dbReference type="ChEBI" id="CHEBI:29105"/>
    </cofactor>
</comment>
<comment type="subcellular location">
    <subcellularLocation>
        <location evidence="2">Membrane</location>
        <topology evidence="2">Multi-pass membrane protein</topology>
    </subcellularLocation>
</comment>
<dbReference type="EMBL" id="CP002360">
    <property type="protein sequence ID" value="AEE96215.1"/>
    <property type="molecule type" value="Genomic_DNA"/>
</dbReference>
<dbReference type="PANTHER" id="PTHR39188">
    <property type="entry name" value="MEMBRANE-ASSOCIATED ZINC METALLOPROTEASE M50B"/>
    <property type="match status" value="1"/>
</dbReference>
<comment type="similarity">
    <text evidence="3">Belongs to the peptidase M50B family.</text>
</comment>
<dbReference type="HOGENOM" id="CLU_037123_0_0_9"/>
<feature type="domain" description="CBS" evidence="14">
    <location>
        <begin position="220"/>
        <end position="284"/>
    </location>
</feature>
<reference evidence="16" key="1">
    <citation type="submission" date="2010-11" db="EMBL/GenBank/DDBJ databases">
        <title>The complete genome of Mahella australiensis DSM 15567.</title>
        <authorList>
            <consortium name="US DOE Joint Genome Institute (JGI-PGF)"/>
            <person name="Lucas S."/>
            <person name="Copeland A."/>
            <person name="Lapidus A."/>
            <person name="Bruce D."/>
            <person name="Goodwin L."/>
            <person name="Pitluck S."/>
            <person name="Kyrpides N."/>
            <person name="Mavromatis K."/>
            <person name="Pagani I."/>
            <person name="Ivanova N."/>
            <person name="Teshima H."/>
            <person name="Brettin T."/>
            <person name="Detter J.C."/>
            <person name="Han C."/>
            <person name="Tapia R."/>
            <person name="Land M."/>
            <person name="Hauser L."/>
            <person name="Markowitz V."/>
            <person name="Cheng J.-F."/>
            <person name="Hugenholtz P."/>
            <person name="Woyke T."/>
            <person name="Wu D."/>
            <person name="Spring S."/>
            <person name="Pukall R."/>
            <person name="Steenblock K."/>
            <person name="Schneider S."/>
            <person name="Klenk H.-P."/>
            <person name="Eisen J.A."/>
        </authorList>
    </citation>
    <scope>NUCLEOTIDE SEQUENCE [LARGE SCALE GENOMIC DNA]</scope>
    <source>
        <strain evidence="16">DSM 15567 / CIP 107919 / 50-1 BON</strain>
    </source>
</reference>
<feature type="transmembrane region" description="Helical" evidence="13">
    <location>
        <begin position="54"/>
        <end position="72"/>
    </location>
</feature>
<evidence type="ECO:0000256" key="2">
    <source>
        <dbReference type="ARBA" id="ARBA00004141"/>
    </source>
</evidence>
<dbReference type="PANTHER" id="PTHR39188:SF3">
    <property type="entry name" value="STAGE IV SPORULATION PROTEIN FB"/>
    <property type="match status" value="1"/>
</dbReference>
<evidence type="ECO:0000256" key="5">
    <source>
        <dbReference type="ARBA" id="ARBA00022692"/>
    </source>
</evidence>
<feature type="transmembrane region" description="Helical" evidence="13">
    <location>
        <begin position="84"/>
        <end position="104"/>
    </location>
</feature>
<keyword evidence="4" id="KW-0645">Protease</keyword>
<evidence type="ECO:0000313" key="15">
    <source>
        <dbReference type="EMBL" id="AEE96215.1"/>
    </source>
</evidence>
<dbReference type="SUPFAM" id="SSF54631">
    <property type="entry name" value="CBS-domain pair"/>
    <property type="match status" value="1"/>
</dbReference>
<evidence type="ECO:0000256" key="3">
    <source>
        <dbReference type="ARBA" id="ARBA00007931"/>
    </source>
</evidence>
<name>F4A2N5_MAHA5</name>
<dbReference type="OrthoDB" id="166377at2"/>
<evidence type="ECO:0000256" key="1">
    <source>
        <dbReference type="ARBA" id="ARBA00001947"/>
    </source>
</evidence>
<keyword evidence="16" id="KW-1185">Reference proteome</keyword>
<evidence type="ECO:0000256" key="11">
    <source>
        <dbReference type="ARBA" id="ARBA00023136"/>
    </source>
</evidence>
<dbReference type="GO" id="GO:0046872">
    <property type="term" value="F:metal ion binding"/>
    <property type="evidence" value="ECO:0007669"/>
    <property type="project" value="UniProtKB-KW"/>
</dbReference>
<dbReference type="Pfam" id="PF00571">
    <property type="entry name" value="CBS"/>
    <property type="match status" value="1"/>
</dbReference>
<feature type="transmembrane region" description="Helical" evidence="13">
    <location>
        <begin position="116"/>
        <end position="136"/>
    </location>
</feature>
<dbReference type="InterPro" id="IPR000644">
    <property type="entry name" value="CBS_dom"/>
</dbReference>
<protein>
    <submittedName>
        <fullName evidence="15">Peptidase M50</fullName>
    </submittedName>
</protein>
<keyword evidence="10" id="KW-0482">Metalloprotease</keyword>
<dbReference type="AlphaFoldDB" id="F4A2N5"/>
<dbReference type="STRING" id="697281.Mahau_1017"/>
<evidence type="ECO:0000256" key="7">
    <source>
        <dbReference type="ARBA" id="ARBA00022801"/>
    </source>
</evidence>
<keyword evidence="11 13" id="KW-0472">Membrane</keyword>
<dbReference type="InterPro" id="IPR046342">
    <property type="entry name" value="CBS_dom_sf"/>
</dbReference>
<organism evidence="15 16">
    <name type="scientific">Mahella australiensis (strain DSM 15567 / CIP 107919 / 50-1 BON)</name>
    <dbReference type="NCBI Taxonomy" id="697281"/>
    <lineage>
        <taxon>Bacteria</taxon>
        <taxon>Bacillati</taxon>
        <taxon>Bacillota</taxon>
        <taxon>Clostridia</taxon>
        <taxon>Thermoanaerobacterales</taxon>
        <taxon>Thermoanaerobacterales Family IV. Incertae Sedis</taxon>
        <taxon>Mahella</taxon>
    </lineage>
</organism>
<dbReference type="CDD" id="cd06161">
    <property type="entry name" value="S2P-M50_SpoIVFB"/>
    <property type="match status" value="1"/>
</dbReference>
<keyword evidence="12" id="KW-0129">CBS domain</keyword>
<accession>F4A2N5</accession>
<dbReference type="Gene3D" id="3.10.580.10">
    <property type="entry name" value="CBS-domain"/>
    <property type="match status" value="1"/>
</dbReference>
<dbReference type="Proteomes" id="UP000008457">
    <property type="component" value="Chromosome"/>
</dbReference>
<evidence type="ECO:0000256" key="6">
    <source>
        <dbReference type="ARBA" id="ARBA00022723"/>
    </source>
</evidence>
<feature type="transmembrane region" description="Helical" evidence="13">
    <location>
        <begin position="165"/>
        <end position="196"/>
    </location>
</feature>
<dbReference type="InterPro" id="IPR008915">
    <property type="entry name" value="Peptidase_M50"/>
</dbReference>
<dbReference type="GO" id="GO:0008237">
    <property type="term" value="F:metallopeptidase activity"/>
    <property type="evidence" value="ECO:0007669"/>
    <property type="project" value="UniProtKB-KW"/>
</dbReference>
<proteinExistence type="inferred from homology"/>
<gene>
    <name evidence="15" type="ordered locus">Mahau_1017</name>
</gene>
<evidence type="ECO:0000256" key="8">
    <source>
        <dbReference type="ARBA" id="ARBA00022833"/>
    </source>
</evidence>
<keyword evidence="5 13" id="KW-0812">Transmembrane</keyword>
<evidence type="ECO:0000256" key="9">
    <source>
        <dbReference type="ARBA" id="ARBA00022989"/>
    </source>
</evidence>
<dbReference type="eggNOG" id="COG1994">
    <property type="taxonomic scope" value="Bacteria"/>
</dbReference>
<evidence type="ECO:0000256" key="10">
    <source>
        <dbReference type="ARBA" id="ARBA00023049"/>
    </source>
</evidence>
<dbReference type="GO" id="GO:0006508">
    <property type="term" value="P:proteolysis"/>
    <property type="evidence" value="ECO:0007669"/>
    <property type="project" value="UniProtKB-KW"/>
</dbReference>